<protein>
    <recommendedName>
        <fullName evidence="2">C-type lectin domain-containing protein</fullName>
    </recommendedName>
</protein>
<name>A0A8S3ZDX6_9EUPU</name>
<dbReference type="SUPFAM" id="SSF56436">
    <property type="entry name" value="C-type lectin-like"/>
    <property type="match status" value="4"/>
</dbReference>
<dbReference type="InterPro" id="IPR018378">
    <property type="entry name" value="C-type_lectin_CS"/>
</dbReference>
<evidence type="ECO:0000259" key="2">
    <source>
        <dbReference type="PROSITE" id="PS50041"/>
    </source>
</evidence>
<dbReference type="InterPro" id="IPR016186">
    <property type="entry name" value="C-type_lectin-like/link_sf"/>
</dbReference>
<keyword evidence="4" id="KW-1185">Reference proteome</keyword>
<dbReference type="PROSITE" id="PS00615">
    <property type="entry name" value="C_TYPE_LECTIN_1"/>
    <property type="match status" value="2"/>
</dbReference>
<dbReference type="Pfam" id="PF00059">
    <property type="entry name" value="Lectin_C"/>
    <property type="match status" value="4"/>
</dbReference>
<evidence type="ECO:0000313" key="4">
    <source>
        <dbReference type="Proteomes" id="UP000678393"/>
    </source>
</evidence>
<proteinExistence type="predicted"/>
<dbReference type="PROSITE" id="PS50041">
    <property type="entry name" value="C_TYPE_LECTIN_2"/>
    <property type="match status" value="4"/>
</dbReference>
<dbReference type="PANTHER" id="PTHR22803">
    <property type="entry name" value="MANNOSE, PHOSPHOLIPASE, LECTIN RECEPTOR RELATED"/>
    <property type="match status" value="1"/>
</dbReference>
<sequence length="470" mass="52540">LNHGIPVEAAWIGLSELDRGYGYSWSDGSPVGSWLLNWNVDEPNDYSGLEACVQMLARNGRWGDIHCSTRQGFVCKQPAPGVNITRPTPVRRHDGNCPPNFSRFGYKSFITTLLSQYKISAWLGMKRLPSGQYVWEDNEDLGFEGWNKNQPNSAEGNASCVYMSASPGSVGKWNAGSCQDKYAYVCQGFVDSAFPSNVVAPSAQCNITDGFQQFSTSCYKVVNESLSWQDAHVYCSSSKSYLATVMDGFDWAELYLLSYNFTDGVWIGLNDQESPGVYTWDSGYPVTYTRWAHHQPQEKLHEACVYMNYTGLFHKGQCTEPRPFICRYDATPPQEIPLQPGDYCSISNFVQHGSVCYLQVLDKKFTYEMAGRECELQGATLASVHNSSLTFSMAHGQGMWIGLRESDNEGFSWEDSTVLDFTNWALNEPSWLGETLDQSCVVMFWDGHWANIGCDSTYGFLCSIPAGSLI</sequence>
<feature type="domain" description="C-type lectin" evidence="2">
    <location>
        <begin position="214"/>
        <end position="327"/>
    </location>
</feature>
<dbReference type="InterPro" id="IPR016187">
    <property type="entry name" value="CTDL_fold"/>
</dbReference>
<reference evidence="3" key="1">
    <citation type="submission" date="2021-04" db="EMBL/GenBank/DDBJ databases">
        <authorList>
            <consortium name="Molecular Ecology Group"/>
        </authorList>
    </citation>
    <scope>NUCLEOTIDE SEQUENCE</scope>
</reference>
<feature type="domain" description="C-type lectin" evidence="2">
    <location>
        <begin position="352"/>
        <end position="463"/>
    </location>
</feature>
<feature type="domain" description="C-type lectin" evidence="2">
    <location>
        <begin position="108"/>
        <end position="187"/>
    </location>
</feature>
<accession>A0A8S3ZDX6</accession>
<feature type="domain" description="C-type lectin" evidence="2">
    <location>
        <begin position="11"/>
        <end position="76"/>
    </location>
</feature>
<dbReference type="CDD" id="cd00037">
    <property type="entry name" value="CLECT"/>
    <property type="match status" value="3"/>
</dbReference>
<dbReference type="InterPro" id="IPR050111">
    <property type="entry name" value="C-type_lectin/snaclec_domain"/>
</dbReference>
<dbReference type="InterPro" id="IPR001304">
    <property type="entry name" value="C-type_lectin-like"/>
</dbReference>
<dbReference type="Proteomes" id="UP000678393">
    <property type="component" value="Unassembled WGS sequence"/>
</dbReference>
<keyword evidence="1" id="KW-1015">Disulfide bond</keyword>
<gene>
    <name evidence="3" type="ORF">CUNI_LOCUS11936</name>
</gene>
<organism evidence="3 4">
    <name type="scientific">Candidula unifasciata</name>
    <dbReference type="NCBI Taxonomy" id="100452"/>
    <lineage>
        <taxon>Eukaryota</taxon>
        <taxon>Metazoa</taxon>
        <taxon>Spiralia</taxon>
        <taxon>Lophotrochozoa</taxon>
        <taxon>Mollusca</taxon>
        <taxon>Gastropoda</taxon>
        <taxon>Heterobranchia</taxon>
        <taxon>Euthyneura</taxon>
        <taxon>Panpulmonata</taxon>
        <taxon>Eupulmonata</taxon>
        <taxon>Stylommatophora</taxon>
        <taxon>Helicina</taxon>
        <taxon>Helicoidea</taxon>
        <taxon>Geomitridae</taxon>
        <taxon>Candidula</taxon>
    </lineage>
</organism>
<dbReference type="AlphaFoldDB" id="A0A8S3ZDX6"/>
<feature type="non-terminal residue" evidence="3">
    <location>
        <position position="470"/>
    </location>
</feature>
<dbReference type="SMART" id="SM00034">
    <property type="entry name" value="CLECT"/>
    <property type="match status" value="3"/>
</dbReference>
<comment type="caution">
    <text evidence="3">The sequence shown here is derived from an EMBL/GenBank/DDBJ whole genome shotgun (WGS) entry which is preliminary data.</text>
</comment>
<dbReference type="Gene3D" id="3.10.100.10">
    <property type="entry name" value="Mannose-Binding Protein A, subunit A"/>
    <property type="match status" value="4"/>
</dbReference>
<dbReference type="OrthoDB" id="6161136at2759"/>
<feature type="non-terminal residue" evidence="3">
    <location>
        <position position="1"/>
    </location>
</feature>
<evidence type="ECO:0000256" key="1">
    <source>
        <dbReference type="ARBA" id="ARBA00023157"/>
    </source>
</evidence>
<evidence type="ECO:0000313" key="3">
    <source>
        <dbReference type="EMBL" id="CAG5126378.1"/>
    </source>
</evidence>
<dbReference type="EMBL" id="CAJHNH020002343">
    <property type="protein sequence ID" value="CAG5126378.1"/>
    <property type="molecule type" value="Genomic_DNA"/>
</dbReference>